<evidence type="ECO:0000256" key="1">
    <source>
        <dbReference type="ARBA" id="ARBA00009627"/>
    </source>
</evidence>
<evidence type="ECO:0000256" key="5">
    <source>
        <dbReference type="ARBA" id="ARBA00078986"/>
    </source>
</evidence>
<dbReference type="KEGG" id="tad:TRIADDRAFT_38408"/>
<dbReference type="PhylomeDB" id="B3SAL4"/>
<dbReference type="Pfam" id="PF10075">
    <property type="entry name" value="CSN8_PSD8_EIF3K"/>
    <property type="match status" value="1"/>
</dbReference>
<dbReference type="OMA" id="HIMDGYF"/>
<dbReference type="HOGENOM" id="CLU_046003_2_1_1"/>
<dbReference type="Proteomes" id="UP000009022">
    <property type="component" value="Unassembled WGS sequence"/>
</dbReference>
<organism evidence="7 8">
    <name type="scientific">Trichoplax adhaerens</name>
    <name type="common">Trichoplax reptans</name>
    <dbReference type="NCBI Taxonomy" id="10228"/>
    <lineage>
        <taxon>Eukaryota</taxon>
        <taxon>Metazoa</taxon>
        <taxon>Placozoa</taxon>
        <taxon>Uniplacotomia</taxon>
        <taxon>Trichoplacea</taxon>
        <taxon>Trichoplacidae</taxon>
        <taxon>Trichoplax</taxon>
    </lineage>
</organism>
<dbReference type="GO" id="GO:0005634">
    <property type="term" value="C:nucleus"/>
    <property type="evidence" value="ECO:0000318"/>
    <property type="project" value="GO_Central"/>
</dbReference>
<dbReference type="CTD" id="6758497"/>
<evidence type="ECO:0000259" key="6">
    <source>
        <dbReference type="PROSITE" id="PS50250"/>
    </source>
</evidence>
<keyword evidence="8" id="KW-1185">Reference proteome</keyword>
<dbReference type="GeneID" id="6758497"/>
<dbReference type="eggNOG" id="KOG3151">
    <property type="taxonomic scope" value="Eukaryota"/>
</dbReference>
<dbReference type="PANTHER" id="PTHR12387">
    <property type="entry name" value="26S PROTEASOME NON-ATPASE REGULATORY SUBUNIT 8"/>
    <property type="match status" value="1"/>
</dbReference>
<dbReference type="RefSeq" id="XP_002117229.1">
    <property type="nucleotide sequence ID" value="XM_002117193.1"/>
</dbReference>
<dbReference type="FunFam" id="1.25.40.990:FF:000001">
    <property type="entry name" value="26S proteasome non-ATPase regulatory subunit"/>
    <property type="match status" value="1"/>
</dbReference>
<name>B3SAL4_TRIAD</name>
<dbReference type="PROSITE" id="PS50250">
    <property type="entry name" value="PCI"/>
    <property type="match status" value="1"/>
</dbReference>
<evidence type="ECO:0000313" key="7">
    <source>
        <dbReference type="EMBL" id="EDV20279.1"/>
    </source>
</evidence>
<dbReference type="FunCoup" id="B3SAL4">
    <property type="interactions" value="2321"/>
</dbReference>
<protein>
    <recommendedName>
        <fullName evidence="2">26S proteasome non-ATPase regulatory subunit 8</fullName>
    </recommendedName>
    <alternativeName>
        <fullName evidence="5">26S proteasome regulatory subunit RPN12</fullName>
    </alternativeName>
</protein>
<dbReference type="Gene3D" id="1.25.40.990">
    <property type="match status" value="1"/>
</dbReference>
<accession>B3SAL4</accession>
<evidence type="ECO:0000313" key="8">
    <source>
        <dbReference type="Proteomes" id="UP000009022"/>
    </source>
</evidence>
<dbReference type="PANTHER" id="PTHR12387:SF0">
    <property type="entry name" value="26S PROTEASOME NON-ATPASE REGULATORY SUBUNIT 8"/>
    <property type="match status" value="1"/>
</dbReference>
<reference evidence="7 8" key="1">
    <citation type="journal article" date="2008" name="Nature">
        <title>The Trichoplax genome and the nature of placozoans.</title>
        <authorList>
            <person name="Srivastava M."/>
            <person name="Begovic E."/>
            <person name="Chapman J."/>
            <person name="Putnam N.H."/>
            <person name="Hellsten U."/>
            <person name="Kawashima T."/>
            <person name="Kuo A."/>
            <person name="Mitros T."/>
            <person name="Salamov A."/>
            <person name="Carpenter M.L."/>
            <person name="Signorovitch A.Y."/>
            <person name="Moreno M.A."/>
            <person name="Kamm K."/>
            <person name="Grimwood J."/>
            <person name="Schmutz J."/>
            <person name="Shapiro H."/>
            <person name="Grigoriev I.V."/>
            <person name="Buss L.W."/>
            <person name="Schierwater B."/>
            <person name="Dellaporta S.L."/>
            <person name="Rokhsar D.S."/>
        </authorList>
    </citation>
    <scope>NUCLEOTIDE SEQUENCE [LARGE SCALE GENOMIC DNA]</scope>
    <source>
        <strain evidence="7 8">Grell-BS-1999</strain>
    </source>
</reference>
<proteinExistence type="inferred from homology"/>
<dbReference type="GO" id="GO:0008541">
    <property type="term" value="C:proteasome regulatory particle, lid subcomplex"/>
    <property type="evidence" value="ECO:0000318"/>
    <property type="project" value="GO_Central"/>
</dbReference>
<dbReference type="AlphaFoldDB" id="B3SAL4"/>
<gene>
    <name evidence="7" type="ORF">TRIADDRAFT_38408</name>
</gene>
<dbReference type="OrthoDB" id="409122at2759"/>
<feature type="domain" description="PCI" evidence="6">
    <location>
        <begin position="80"/>
        <end position="256"/>
    </location>
</feature>
<evidence type="ECO:0000256" key="2">
    <source>
        <dbReference type="ARBA" id="ARBA00014939"/>
    </source>
</evidence>
<dbReference type="STRING" id="10228.B3SAL4"/>
<dbReference type="InterPro" id="IPR006746">
    <property type="entry name" value="26S_Psome_Rpn12"/>
</dbReference>
<sequence length="271" mass="31371">MAPDNFSNVLQNFNTLNKEWHSARPDLAKCGSLLTQLKIALATTSLLPTDKIGQDTDTLVVARGTLEIGAQWSIAKKDIQSFQRYMTQLKPYYIDYSDILPESPYMYQLLGLNLLALLAENRLAEFHIELELLPPSEIYSNIYIKHPTTIEQYLMEGSYNKVFLARGNVPAESYNFFMDILVNTMRDSIADCAEKAYKTLLFKEAGRIFFFDNQRELEEYTEKRGWKTDPSKTYYTLRENDENHEADVFTVNTNKISGYLLEYAREMEKIV</sequence>
<dbReference type="InParanoid" id="B3SAL4"/>
<dbReference type="InterPro" id="IPR000717">
    <property type="entry name" value="PCI_dom"/>
</dbReference>
<evidence type="ECO:0000256" key="3">
    <source>
        <dbReference type="ARBA" id="ARBA00022942"/>
    </source>
</evidence>
<dbReference type="GO" id="GO:0043161">
    <property type="term" value="P:proteasome-mediated ubiquitin-dependent protein catabolic process"/>
    <property type="evidence" value="ECO:0000318"/>
    <property type="project" value="GO_Central"/>
</dbReference>
<comment type="subunit">
    <text evidence="4">Component of the 19S proteasome regulatory particle complex. The 26S proteasome consists of a 20S core particle (CP) and two 19S regulatory subunits (RP). The regulatory particle is made of a lid composed of 9 subunits including PSMD8, a base containing 6 ATPases and few additional components. Interacts with DDI2. Interacts with TASOR.</text>
</comment>
<keyword evidence="3" id="KW-0647">Proteasome</keyword>
<evidence type="ECO:0000256" key="4">
    <source>
        <dbReference type="ARBA" id="ARBA00062283"/>
    </source>
</evidence>
<comment type="similarity">
    <text evidence="1">Belongs to the proteasome subunit S14 family.</text>
</comment>
<dbReference type="InterPro" id="IPR033464">
    <property type="entry name" value="CSN8_PSD8_EIF3K"/>
</dbReference>
<dbReference type="EMBL" id="DS985261">
    <property type="protein sequence ID" value="EDV20279.1"/>
    <property type="molecule type" value="Genomic_DNA"/>
</dbReference>